<keyword evidence="4" id="KW-0804">Transcription</keyword>
<evidence type="ECO:0000256" key="4">
    <source>
        <dbReference type="ARBA" id="ARBA00023163"/>
    </source>
</evidence>
<comment type="similarity">
    <text evidence="1">Belongs to the BlaI transcriptional regulatory family.</text>
</comment>
<evidence type="ECO:0000313" key="5">
    <source>
        <dbReference type="EMBL" id="MBB4845467.1"/>
    </source>
</evidence>
<protein>
    <submittedName>
        <fullName evidence="5">Putative transcriptional regulator</fullName>
    </submittedName>
</protein>
<dbReference type="EMBL" id="JACHLP010000009">
    <property type="protein sequence ID" value="MBB4845467.1"/>
    <property type="molecule type" value="Genomic_DNA"/>
</dbReference>
<dbReference type="Gene3D" id="1.10.4040.10">
    <property type="entry name" value="Penicillinase repressor domain"/>
    <property type="match status" value="1"/>
</dbReference>
<sequence>MAMNSISDSEAQVMEVLWNSSPLSTEEIAVALKDQQAWQLATVKTLINRLLNKGAISAVAEGRRYLYSPVLRREDWVGEQSSKLLDRLFGGRLAPLLAQFSAQGRLKPSDVAELKRLLKDLDHD</sequence>
<keyword evidence="3" id="KW-0238">DNA-binding</keyword>
<keyword evidence="6" id="KW-1185">Reference proteome</keyword>
<dbReference type="GO" id="GO:0003677">
    <property type="term" value="F:DNA binding"/>
    <property type="evidence" value="ECO:0007669"/>
    <property type="project" value="UniProtKB-KW"/>
</dbReference>
<reference evidence="5 6" key="1">
    <citation type="submission" date="2020-08" db="EMBL/GenBank/DDBJ databases">
        <title>Functional genomics of gut bacteria from endangered species of beetles.</title>
        <authorList>
            <person name="Carlos-Shanley C."/>
        </authorList>
    </citation>
    <scope>NUCLEOTIDE SEQUENCE [LARGE SCALE GENOMIC DNA]</scope>
    <source>
        <strain evidence="5 6">S00239</strain>
    </source>
</reference>
<dbReference type="Gene3D" id="1.10.10.10">
    <property type="entry name" value="Winged helix-like DNA-binding domain superfamily/Winged helix DNA-binding domain"/>
    <property type="match status" value="1"/>
</dbReference>
<accession>A0A840LJK8</accession>
<name>A0A840LJK8_9BURK</name>
<dbReference type="InterPro" id="IPR036388">
    <property type="entry name" value="WH-like_DNA-bd_sf"/>
</dbReference>
<evidence type="ECO:0000256" key="2">
    <source>
        <dbReference type="ARBA" id="ARBA00023015"/>
    </source>
</evidence>
<evidence type="ECO:0000256" key="1">
    <source>
        <dbReference type="ARBA" id="ARBA00011046"/>
    </source>
</evidence>
<organism evidence="5 6">
    <name type="scientific">Roseateles oligotrophus</name>
    <dbReference type="NCBI Taxonomy" id="1769250"/>
    <lineage>
        <taxon>Bacteria</taxon>
        <taxon>Pseudomonadati</taxon>
        <taxon>Pseudomonadota</taxon>
        <taxon>Betaproteobacteria</taxon>
        <taxon>Burkholderiales</taxon>
        <taxon>Sphaerotilaceae</taxon>
        <taxon>Roseateles</taxon>
    </lineage>
</organism>
<evidence type="ECO:0000313" key="6">
    <source>
        <dbReference type="Proteomes" id="UP000562027"/>
    </source>
</evidence>
<dbReference type="AlphaFoldDB" id="A0A840LJK8"/>
<dbReference type="GO" id="GO:0045892">
    <property type="term" value="P:negative regulation of DNA-templated transcription"/>
    <property type="evidence" value="ECO:0007669"/>
    <property type="project" value="InterPro"/>
</dbReference>
<dbReference type="InterPro" id="IPR036390">
    <property type="entry name" value="WH_DNA-bd_sf"/>
</dbReference>
<comment type="caution">
    <text evidence="5">The sequence shown here is derived from an EMBL/GenBank/DDBJ whole genome shotgun (WGS) entry which is preliminary data.</text>
</comment>
<dbReference type="RefSeq" id="WP_221439698.1">
    <property type="nucleotide sequence ID" value="NZ_JACHLP010000009.1"/>
</dbReference>
<proteinExistence type="inferred from homology"/>
<dbReference type="Proteomes" id="UP000562027">
    <property type="component" value="Unassembled WGS sequence"/>
</dbReference>
<dbReference type="InterPro" id="IPR005650">
    <property type="entry name" value="BlaI_family"/>
</dbReference>
<dbReference type="PIRSF" id="PIRSF019455">
    <property type="entry name" value="CopR_AtkY"/>
    <property type="match status" value="1"/>
</dbReference>
<gene>
    <name evidence="5" type="ORF">HNP55_004017</name>
</gene>
<dbReference type="Pfam" id="PF03965">
    <property type="entry name" value="Penicillinase_R"/>
    <property type="match status" value="1"/>
</dbReference>
<evidence type="ECO:0000256" key="3">
    <source>
        <dbReference type="ARBA" id="ARBA00023125"/>
    </source>
</evidence>
<keyword evidence="2" id="KW-0805">Transcription regulation</keyword>
<dbReference type="SUPFAM" id="SSF46785">
    <property type="entry name" value="Winged helix' DNA-binding domain"/>
    <property type="match status" value="1"/>
</dbReference>